<evidence type="ECO:0000313" key="5">
    <source>
        <dbReference type="Proteomes" id="UP000676194"/>
    </source>
</evidence>
<gene>
    <name evidence="4" type="ORF">KIH39_11155</name>
</gene>
<keyword evidence="1" id="KW-0808">Transferase</keyword>
<sequence>MLAGIAKMLPSDWIAVESIYREGIATGNATFATDPPSWKEWDLAHLPSCRLVAKMDSETVGWAAASSVSSRCVYAGVAEISIYVSARVRGQGVGKQLLNRLIEESEQNNLWTLQAGIFPENLASIALHRSCGFREVGRRERLGSLNGVWRDVLLFERRSRLLNFV</sequence>
<dbReference type="PROSITE" id="PS51186">
    <property type="entry name" value="GNAT"/>
    <property type="match status" value="1"/>
</dbReference>
<dbReference type="Proteomes" id="UP000676194">
    <property type="component" value="Chromosome"/>
</dbReference>
<dbReference type="Gene3D" id="3.40.630.30">
    <property type="match status" value="1"/>
</dbReference>
<organism evidence="4 5">
    <name type="scientific">Telmatocola sphagniphila</name>
    <dbReference type="NCBI Taxonomy" id="1123043"/>
    <lineage>
        <taxon>Bacteria</taxon>
        <taxon>Pseudomonadati</taxon>
        <taxon>Planctomycetota</taxon>
        <taxon>Planctomycetia</taxon>
        <taxon>Gemmatales</taxon>
        <taxon>Gemmataceae</taxon>
    </lineage>
</organism>
<evidence type="ECO:0000256" key="2">
    <source>
        <dbReference type="ARBA" id="ARBA00023315"/>
    </source>
</evidence>
<keyword evidence="2" id="KW-0012">Acyltransferase</keyword>
<name>A0A8E6BAT3_9BACT</name>
<dbReference type="EMBL" id="CP074694">
    <property type="protein sequence ID" value="QVL34434.1"/>
    <property type="molecule type" value="Genomic_DNA"/>
</dbReference>
<dbReference type="InterPro" id="IPR016181">
    <property type="entry name" value="Acyl_CoA_acyltransferase"/>
</dbReference>
<dbReference type="CDD" id="cd04301">
    <property type="entry name" value="NAT_SF"/>
    <property type="match status" value="1"/>
</dbReference>
<dbReference type="AlphaFoldDB" id="A0A8E6BAT3"/>
<dbReference type="Pfam" id="PF00583">
    <property type="entry name" value="Acetyltransf_1"/>
    <property type="match status" value="1"/>
</dbReference>
<accession>A0A8E6BAT3</accession>
<dbReference type="PANTHER" id="PTHR43072">
    <property type="entry name" value="N-ACETYLTRANSFERASE"/>
    <property type="match status" value="1"/>
</dbReference>
<evidence type="ECO:0000259" key="3">
    <source>
        <dbReference type="PROSITE" id="PS51186"/>
    </source>
</evidence>
<feature type="domain" description="N-acetyltransferase" evidence="3">
    <location>
        <begin position="3"/>
        <end position="156"/>
    </location>
</feature>
<reference evidence="4" key="1">
    <citation type="submission" date="2021-05" db="EMBL/GenBank/DDBJ databases">
        <title>Complete genome sequence of the cellulolytic planctomycete Telmatocola sphagniphila SP2T and characterization of the first cellulase from planctomycetes.</title>
        <authorList>
            <person name="Rakitin A.L."/>
            <person name="Beletsky A.V."/>
            <person name="Naumoff D.G."/>
            <person name="Kulichevskaya I.S."/>
            <person name="Mardanov A.V."/>
            <person name="Ravin N.V."/>
            <person name="Dedysh S.N."/>
        </authorList>
    </citation>
    <scope>NUCLEOTIDE SEQUENCE</scope>
    <source>
        <strain evidence="4">SP2T</strain>
    </source>
</reference>
<dbReference type="SUPFAM" id="SSF55729">
    <property type="entry name" value="Acyl-CoA N-acyltransferases (Nat)"/>
    <property type="match status" value="1"/>
</dbReference>
<protein>
    <submittedName>
        <fullName evidence="4">N-acetyltransferase</fullName>
    </submittedName>
</protein>
<keyword evidence="5" id="KW-1185">Reference proteome</keyword>
<dbReference type="InterPro" id="IPR000182">
    <property type="entry name" value="GNAT_dom"/>
</dbReference>
<dbReference type="GO" id="GO:0016747">
    <property type="term" value="F:acyltransferase activity, transferring groups other than amino-acyl groups"/>
    <property type="evidence" value="ECO:0007669"/>
    <property type="project" value="InterPro"/>
</dbReference>
<evidence type="ECO:0000256" key="1">
    <source>
        <dbReference type="ARBA" id="ARBA00022679"/>
    </source>
</evidence>
<proteinExistence type="predicted"/>
<dbReference type="RefSeq" id="WP_213499423.1">
    <property type="nucleotide sequence ID" value="NZ_CP074694.1"/>
</dbReference>
<dbReference type="PANTHER" id="PTHR43072:SF23">
    <property type="entry name" value="UPF0039 PROTEIN C11D3.02C"/>
    <property type="match status" value="1"/>
</dbReference>
<dbReference type="KEGG" id="tsph:KIH39_11155"/>
<evidence type="ECO:0000313" key="4">
    <source>
        <dbReference type="EMBL" id="QVL34434.1"/>
    </source>
</evidence>